<protein>
    <submittedName>
        <fullName evidence="1">Class IIb bacteriocin, lactobin A/cerein 7B family</fullName>
    </submittedName>
</protein>
<dbReference type="Proteomes" id="UP000217758">
    <property type="component" value="Chromosome"/>
</dbReference>
<keyword evidence="2" id="KW-1185">Reference proteome</keyword>
<dbReference type="NCBIfam" id="TIGR03949">
    <property type="entry name" value="bact_IIb_cerein"/>
    <property type="match status" value="1"/>
</dbReference>
<organism evidence="1 2">
    <name type="scientific">Streptococcus troglodytae</name>
    <dbReference type="NCBI Taxonomy" id="1111760"/>
    <lineage>
        <taxon>Bacteria</taxon>
        <taxon>Bacillati</taxon>
        <taxon>Bacillota</taxon>
        <taxon>Bacilli</taxon>
        <taxon>Lactobacillales</taxon>
        <taxon>Streptococcaceae</taxon>
        <taxon>Streptococcus</taxon>
    </lineage>
</organism>
<reference evidence="1 2" key="1">
    <citation type="journal article" date="2016" name="Microbiol. Immunol.">
        <title>Complete genome sequence of Streptococcus troglodytae TKU31 isolated from the oral cavity of a chimpanzee (Pan troglodytes).</title>
        <authorList>
            <person name="Okamoto M."/>
            <person name="Naito M."/>
            <person name="Miyanohara M."/>
            <person name="Imai S."/>
            <person name="Nomura Y."/>
            <person name="Saito W."/>
            <person name="Momoi Y."/>
            <person name="Takada K."/>
            <person name="Miyabe-Nishiwaki T."/>
            <person name="Tomonaga M."/>
            <person name="Hanada N."/>
        </authorList>
    </citation>
    <scope>NUCLEOTIDE SEQUENCE [LARGE SCALE GENOMIC DNA]</scope>
    <source>
        <strain evidence="2">TKU 31</strain>
    </source>
</reference>
<evidence type="ECO:0000313" key="1">
    <source>
        <dbReference type="EMBL" id="BAQ23287.1"/>
    </source>
</evidence>
<dbReference type="NCBIfam" id="TIGR01847">
    <property type="entry name" value="bacteriocin_sig"/>
    <property type="match status" value="1"/>
</dbReference>
<gene>
    <name evidence="1" type="ORF">SRT_00260</name>
</gene>
<dbReference type="InterPro" id="IPR010133">
    <property type="entry name" value="Bacteriocin_signal_seq"/>
</dbReference>
<name>A0A1L7LGG8_9STRE</name>
<dbReference type="AlphaFoldDB" id="A0A1L7LGG8"/>
<evidence type="ECO:0000313" key="2">
    <source>
        <dbReference type="Proteomes" id="UP000217758"/>
    </source>
</evidence>
<dbReference type="KEGG" id="strg:SRT_00260"/>
<dbReference type="EMBL" id="AP014612">
    <property type="protein sequence ID" value="BAQ23287.1"/>
    <property type="molecule type" value="Genomic_DNA"/>
</dbReference>
<proteinExistence type="predicted"/>
<dbReference type="RefSeq" id="WP_223213958.1">
    <property type="nucleotide sequence ID" value="NZ_AP014612.1"/>
</dbReference>
<accession>A0A1L7LGG8</accession>
<sequence>MIENKMNFVELSVEELAAIEGGFNPFKAIGDAAHDFAKGFQRGW</sequence>
<dbReference type="InterPro" id="IPR023991">
    <property type="entry name" value="Bacteriocin_IIb_lactobn/cerein"/>
</dbReference>